<sequence>MRWLVTGGGGQLATRAVDLLDGSGDDVVALTSRDLDITDAAAVERAVADVRPDVVLNAAAYTAVDAAETDEATAAAVNEDGPRLLAEALARHGGRLLHVSTDYVFDGAADTPYDIGDPTGPRTAYGRTKLAGEQRVRAALPDRSHVVRTAWVYGGPGANFVDTMRRLEGERETVSVVADQLGCPTWARDLAAGLLELGRADVPGGVLHFVNAGQASWHDLAREVFRLVGADPGRVEPTDTASFPRPAPRPAWSVLSTRAWVAAGLTAPRPWRDALAAYLAAAPAV</sequence>
<dbReference type="OrthoDB" id="9803892at2"/>
<dbReference type="InterPro" id="IPR036291">
    <property type="entry name" value="NAD(P)-bd_dom_sf"/>
</dbReference>
<dbReference type="Gene3D" id="3.90.25.10">
    <property type="entry name" value="UDP-galactose 4-epimerase, domain 1"/>
    <property type="match status" value="1"/>
</dbReference>
<evidence type="ECO:0000313" key="4">
    <source>
        <dbReference type="EMBL" id="SHH58528.1"/>
    </source>
</evidence>
<dbReference type="SUPFAM" id="SSF51735">
    <property type="entry name" value="NAD(P)-binding Rossmann-fold domains"/>
    <property type="match status" value="1"/>
</dbReference>
<comment type="similarity">
    <text evidence="1 2">Belongs to the dTDP-4-dehydrorhamnose reductase family.</text>
</comment>
<dbReference type="GO" id="GO:0008831">
    <property type="term" value="F:dTDP-4-dehydrorhamnose reductase activity"/>
    <property type="evidence" value="ECO:0007669"/>
    <property type="project" value="UniProtKB-EC"/>
</dbReference>
<dbReference type="InterPro" id="IPR005913">
    <property type="entry name" value="dTDP_dehydrorham_reduct"/>
</dbReference>
<keyword evidence="5" id="KW-1185">Reference proteome</keyword>
<dbReference type="UniPathway" id="UPA00124"/>
<reference evidence="4 5" key="1">
    <citation type="submission" date="2016-11" db="EMBL/GenBank/DDBJ databases">
        <authorList>
            <person name="Jaros S."/>
            <person name="Januszkiewicz K."/>
            <person name="Wedrychowicz H."/>
        </authorList>
    </citation>
    <scope>NUCLEOTIDE SEQUENCE [LARGE SCALE GENOMIC DNA]</scope>
    <source>
        <strain evidence="4 5">DSM 45627</strain>
    </source>
</reference>
<dbReference type="PANTHER" id="PTHR10491">
    <property type="entry name" value="DTDP-4-DEHYDRORHAMNOSE REDUCTASE"/>
    <property type="match status" value="1"/>
</dbReference>
<dbReference type="EC" id="1.1.1.133" evidence="2"/>
<proteinExistence type="inferred from homology"/>
<comment type="pathway">
    <text evidence="2">Carbohydrate biosynthesis; dTDP-L-rhamnose biosynthesis.</text>
</comment>
<dbReference type="GO" id="GO:0019305">
    <property type="term" value="P:dTDP-rhamnose biosynthetic process"/>
    <property type="evidence" value="ECO:0007669"/>
    <property type="project" value="UniProtKB-UniPathway"/>
</dbReference>
<dbReference type="Pfam" id="PF04321">
    <property type="entry name" value="RmlD_sub_bind"/>
    <property type="match status" value="1"/>
</dbReference>
<evidence type="ECO:0000313" key="5">
    <source>
        <dbReference type="Proteomes" id="UP000186132"/>
    </source>
</evidence>
<keyword evidence="2" id="KW-0560">Oxidoreductase</keyword>
<dbReference type="CDD" id="cd05254">
    <property type="entry name" value="dTDP_HR_like_SDR_e"/>
    <property type="match status" value="1"/>
</dbReference>
<protein>
    <recommendedName>
        <fullName evidence="2">dTDP-4-dehydrorhamnose reductase</fullName>
        <ecNumber evidence="2">1.1.1.133</ecNumber>
    </recommendedName>
</protein>
<dbReference type="PANTHER" id="PTHR10491:SF4">
    <property type="entry name" value="METHIONINE ADENOSYLTRANSFERASE 2 SUBUNIT BETA"/>
    <property type="match status" value="1"/>
</dbReference>
<dbReference type="EMBL" id="FQVU01000007">
    <property type="protein sequence ID" value="SHH58528.1"/>
    <property type="molecule type" value="Genomic_DNA"/>
</dbReference>
<name>A0A1M5U6G5_9ACTN</name>
<keyword evidence="2" id="KW-0521">NADP</keyword>
<comment type="function">
    <text evidence="2">Catalyzes the reduction of dTDP-6-deoxy-L-lyxo-4-hexulose to yield dTDP-L-rhamnose.</text>
</comment>
<organism evidence="4 5">
    <name type="scientific">Jatrophihabitans endophyticus</name>
    <dbReference type="NCBI Taxonomy" id="1206085"/>
    <lineage>
        <taxon>Bacteria</taxon>
        <taxon>Bacillati</taxon>
        <taxon>Actinomycetota</taxon>
        <taxon>Actinomycetes</taxon>
        <taxon>Jatrophihabitantales</taxon>
        <taxon>Jatrophihabitantaceae</taxon>
        <taxon>Jatrophihabitans</taxon>
    </lineage>
</organism>
<dbReference type="Gene3D" id="3.40.50.720">
    <property type="entry name" value="NAD(P)-binding Rossmann-like Domain"/>
    <property type="match status" value="1"/>
</dbReference>
<dbReference type="Proteomes" id="UP000186132">
    <property type="component" value="Unassembled WGS sequence"/>
</dbReference>
<dbReference type="AlphaFoldDB" id="A0A1M5U6G5"/>
<dbReference type="InterPro" id="IPR029903">
    <property type="entry name" value="RmlD-like-bd"/>
</dbReference>
<dbReference type="GO" id="GO:0005829">
    <property type="term" value="C:cytosol"/>
    <property type="evidence" value="ECO:0007669"/>
    <property type="project" value="TreeGrafter"/>
</dbReference>
<dbReference type="STRING" id="1206085.SAMN05443575_4148"/>
<evidence type="ECO:0000256" key="1">
    <source>
        <dbReference type="ARBA" id="ARBA00010944"/>
    </source>
</evidence>
<dbReference type="NCBIfam" id="TIGR01214">
    <property type="entry name" value="rmlD"/>
    <property type="match status" value="1"/>
</dbReference>
<evidence type="ECO:0000256" key="2">
    <source>
        <dbReference type="RuleBase" id="RU364082"/>
    </source>
</evidence>
<dbReference type="RefSeq" id="WP_073392333.1">
    <property type="nucleotide sequence ID" value="NZ_FQVU01000007.1"/>
</dbReference>
<evidence type="ECO:0000259" key="3">
    <source>
        <dbReference type="Pfam" id="PF04321"/>
    </source>
</evidence>
<gene>
    <name evidence="4" type="ORF">SAMN05443575_4148</name>
</gene>
<feature type="domain" description="RmlD-like substrate binding" evidence="3">
    <location>
        <begin position="1"/>
        <end position="281"/>
    </location>
</feature>
<accession>A0A1M5U6G5</accession>